<dbReference type="RefSeq" id="WP_013336490.1">
    <property type="nucleotide sequence ID" value="NC_014537.1"/>
</dbReference>
<dbReference type="KEGG" id="vdi:Vdis_1379"/>
<gene>
    <name evidence="7" type="ordered locus">Vdis_1379</name>
</gene>
<feature type="compositionally biased region" description="Low complexity" evidence="4">
    <location>
        <begin position="49"/>
        <end position="69"/>
    </location>
</feature>
<dbReference type="EMBL" id="CP002100">
    <property type="protein sequence ID" value="ADN50765.1"/>
    <property type="molecule type" value="Genomic_DNA"/>
</dbReference>
<evidence type="ECO:0000313" key="8">
    <source>
        <dbReference type="Proteomes" id="UP000006681"/>
    </source>
</evidence>
<evidence type="ECO:0000313" key="7">
    <source>
        <dbReference type="EMBL" id="ADN50765.1"/>
    </source>
</evidence>
<dbReference type="Proteomes" id="UP000006681">
    <property type="component" value="Chromosome"/>
</dbReference>
<keyword evidence="5" id="KW-0812">Transmembrane</keyword>
<dbReference type="InterPro" id="IPR030678">
    <property type="entry name" value="Peptide/Ni-bd"/>
</dbReference>
<evidence type="ECO:0000259" key="6">
    <source>
        <dbReference type="Pfam" id="PF00496"/>
    </source>
</evidence>
<dbReference type="InterPro" id="IPR039424">
    <property type="entry name" value="SBP_5"/>
</dbReference>
<protein>
    <submittedName>
        <fullName evidence="7">Extracellular solute-binding protein family 5</fullName>
    </submittedName>
</protein>
<dbReference type="CDD" id="cd08512">
    <property type="entry name" value="PBP2_NikA_DppA_OppA_like_7"/>
    <property type="match status" value="1"/>
</dbReference>
<dbReference type="GO" id="GO:0043190">
    <property type="term" value="C:ATP-binding cassette (ABC) transporter complex"/>
    <property type="evidence" value="ECO:0007669"/>
    <property type="project" value="InterPro"/>
</dbReference>
<comment type="similarity">
    <text evidence="1">Belongs to the bacterial solute-binding protein 5 family.</text>
</comment>
<keyword evidence="3" id="KW-0732">Signal</keyword>
<feature type="region of interest" description="Disordered" evidence="4">
    <location>
        <begin position="40"/>
        <end position="69"/>
    </location>
</feature>
<evidence type="ECO:0000256" key="3">
    <source>
        <dbReference type="ARBA" id="ARBA00022729"/>
    </source>
</evidence>
<dbReference type="Gene3D" id="3.40.190.10">
    <property type="entry name" value="Periplasmic binding protein-like II"/>
    <property type="match status" value="1"/>
</dbReference>
<dbReference type="OrthoDB" id="194307at2157"/>
<dbReference type="GO" id="GO:0042597">
    <property type="term" value="C:periplasmic space"/>
    <property type="evidence" value="ECO:0007669"/>
    <property type="project" value="UniProtKB-ARBA"/>
</dbReference>
<keyword evidence="8" id="KW-1185">Reference proteome</keyword>
<feature type="transmembrane region" description="Helical" evidence="5">
    <location>
        <begin position="12"/>
        <end position="31"/>
    </location>
</feature>
<keyword evidence="2" id="KW-0813">Transport</keyword>
<dbReference type="GO" id="GO:0015833">
    <property type="term" value="P:peptide transport"/>
    <property type="evidence" value="ECO:0007669"/>
    <property type="project" value="TreeGrafter"/>
</dbReference>
<dbReference type="eggNOG" id="arCOG01534">
    <property type="taxonomic scope" value="Archaea"/>
</dbReference>
<name>E1QSH2_VULDI</name>
<proteinExistence type="inferred from homology"/>
<evidence type="ECO:0000256" key="4">
    <source>
        <dbReference type="SAM" id="MobiDB-lite"/>
    </source>
</evidence>
<evidence type="ECO:0000256" key="5">
    <source>
        <dbReference type="SAM" id="Phobius"/>
    </source>
</evidence>
<sequence>MPGKGVSKSAVIAIVVVVIVIIVGVAAYMLYKPPAKVSKPVTPTPPPSNVTTVTTKTTTVTPPSNNTLVVAETTPPDSLDPAIAAYTQDMEILYSCYQTLVIFNGTDPSSFLPALAYNWTVSNNYLNWTFYIRQGAYFQNGDQINATTVWFSIYRSIVMNQFGAFNFLDLLYNGTIASMTGYATPWGVCRAMEKIFGLQFPNPQTNLTGYEEECAYALANVLSNFNVHNQSIVELMEYPDQAVVVKGPYEIQFNLLAPYYDYLGVMAGSWAMIVDPTFVDQNGGVQPDQTTSYLSTHMLCSGPYTLAQYIPGEEIVLTANPNYWAAKNPPNFMLTPAHIQNIVIKYYTSFDEEILAFKTGAAQAIDSSPHESPPPIYFSAILSIPNIVMYGPVWSGGDVFLVFDTQRYPYNLTVVREAFAYAINTTEIIDTVLKGFGAPYLGPIPPYPPNPYYNPGNLPLYPYDPNKAIELLASAGFQLTLPNGTVINPNGKPLTVHLWYISTDLTFTQEAQMIQQMLSNIGVNVILEGVPVSYLVSAMENPPTSPQYPGFFLLDWYPDWWDPVAQEAWFILNVDFGGIAGNEAWYNNSLVNTLTTEAVFTTNITQRVELMKQVYAQVYKDVPYIWLYEPAFYGFTYKYVCGVLINPLITGFYYPTMYFYNGTGTCINYSPIYTTTGSS</sequence>
<keyword evidence="5" id="KW-0472">Membrane</keyword>
<dbReference type="Pfam" id="PF00496">
    <property type="entry name" value="SBP_bac_5"/>
    <property type="match status" value="1"/>
</dbReference>
<dbReference type="GeneID" id="9752311"/>
<dbReference type="PANTHER" id="PTHR30290:SF9">
    <property type="entry name" value="OLIGOPEPTIDE-BINDING PROTEIN APPA"/>
    <property type="match status" value="1"/>
</dbReference>
<dbReference type="AlphaFoldDB" id="E1QSH2"/>
<reference evidence="7 8" key="1">
    <citation type="journal article" date="2010" name="Stand. Genomic Sci.">
        <title>Complete genome sequence of Vulcanisaeta distributa type strain (IC-017).</title>
        <authorList>
            <person name="Mavromatis K."/>
            <person name="Sikorski J."/>
            <person name="Pabst E."/>
            <person name="Teshima H."/>
            <person name="Lapidus A."/>
            <person name="Lucas S."/>
            <person name="Nolan M."/>
            <person name="Glavina Del Rio T."/>
            <person name="Cheng J.F."/>
            <person name="Bruce D."/>
            <person name="Goodwin L."/>
            <person name="Pitluck S."/>
            <person name="Liolios K."/>
            <person name="Ivanova N."/>
            <person name="Mikhailova N."/>
            <person name="Pati A."/>
            <person name="Chen A."/>
            <person name="Palaniappan K."/>
            <person name="Land M."/>
            <person name="Hauser L."/>
            <person name="Chang Y.J."/>
            <person name="Jeffries C.D."/>
            <person name="Rohde M."/>
            <person name="Spring S."/>
            <person name="Goker M."/>
            <person name="Wirth R."/>
            <person name="Woyke T."/>
            <person name="Bristow J."/>
            <person name="Eisen J.A."/>
            <person name="Markowitz V."/>
            <person name="Hugenholtz P."/>
            <person name="Klenk H.P."/>
            <person name="Kyrpides N.C."/>
        </authorList>
    </citation>
    <scope>NUCLEOTIDE SEQUENCE [LARGE SCALE GENOMIC DNA]</scope>
    <source>
        <strain evidence="8">DSM 14429 / JCM 11212 / NBRC 100878 / IC-017</strain>
    </source>
</reference>
<dbReference type="PANTHER" id="PTHR30290">
    <property type="entry name" value="PERIPLASMIC BINDING COMPONENT OF ABC TRANSPORTER"/>
    <property type="match status" value="1"/>
</dbReference>
<dbReference type="STRING" id="572478.Vdis_1379"/>
<dbReference type="Gene3D" id="3.10.105.10">
    <property type="entry name" value="Dipeptide-binding Protein, Domain 3"/>
    <property type="match status" value="1"/>
</dbReference>
<evidence type="ECO:0000256" key="2">
    <source>
        <dbReference type="ARBA" id="ARBA00022448"/>
    </source>
</evidence>
<dbReference type="HOGENOM" id="CLU_381144_0_0_2"/>
<organism evidence="7 8">
    <name type="scientific">Vulcanisaeta distributa (strain DSM 14429 / JCM 11212 / NBRC 100878 / IC-017)</name>
    <dbReference type="NCBI Taxonomy" id="572478"/>
    <lineage>
        <taxon>Archaea</taxon>
        <taxon>Thermoproteota</taxon>
        <taxon>Thermoprotei</taxon>
        <taxon>Thermoproteales</taxon>
        <taxon>Thermoproteaceae</taxon>
        <taxon>Vulcanisaeta</taxon>
    </lineage>
</organism>
<keyword evidence="5" id="KW-1133">Transmembrane helix</keyword>
<feature type="domain" description="Solute-binding protein family 5" evidence="6">
    <location>
        <begin position="112"/>
        <end position="565"/>
    </location>
</feature>
<dbReference type="PIRSF" id="PIRSF002741">
    <property type="entry name" value="MppA"/>
    <property type="match status" value="1"/>
</dbReference>
<dbReference type="GO" id="GO:1904680">
    <property type="term" value="F:peptide transmembrane transporter activity"/>
    <property type="evidence" value="ECO:0007669"/>
    <property type="project" value="TreeGrafter"/>
</dbReference>
<evidence type="ECO:0000256" key="1">
    <source>
        <dbReference type="ARBA" id="ARBA00005695"/>
    </source>
</evidence>
<reference evidence="8" key="2">
    <citation type="journal article" date="2010" name="Stand. Genomic Sci.">
        <title>Complete genome sequence of Vulcanisaeta distributa type strain (IC-017T).</title>
        <authorList>
            <person name="Mavromatis K."/>
            <person name="Sikorski J."/>
            <person name="Pabst E."/>
            <person name="Teshima H."/>
            <person name="Lapidus A."/>
            <person name="Lucas S."/>
            <person name="Nolan M."/>
            <person name="Glavina Del Rio T."/>
            <person name="Cheng J."/>
            <person name="Bruce D."/>
            <person name="Goodwin L."/>
            <person name="Pitluck S."/>
            <person name="Liolios K."/>
            <person name="Ivanova N."/>
            <person name="Mikhailova N."/>
            <person name="Pati A."/>
            <person name="Chen A."/>
            <person name="Palaniappan K."/>
            <person name="Land M."/>
            <person name="Hauser L."/>
            <person name="Chang Y."/>
            <person name="Jeffries C."/>
            <person name="Rohde M."/>
            <person name="Spring S."/>
            <person name="Goker M."/>
            <person name="Wirth R."/>
            <person name="Woyke T."/>
            <person name="Bristow J."/>
            <person name="Eisen J."/>
            <person name="Markowitz V."/>
            <person name="Hugenholtz P."/>
            <person name="Klenk H."/>
            <person name="Kyrpides N."/>
        </authorList>
    </citation>
    <scope>NUCLEOTIDE SEQUENCE [LARGE SCALE GENOMIC DNA]</scope>
    <source>
        <strain evidence="8">DSM 14429 / JCM 11212 / NBRC 100878 / IC-017</strain>
    </source>
</reference>
<dbReference type="SUPFAM" id="SSF53850">
    <property type="entry name" value="Periplasmic binding protein-like II"/>
    <property type="match status" value="1"/>
</dbReference>
<accession>E1QSH2</accession>
<dbReference type="InterPro" id="IPR000914">
    <property type="entry name" value="SBP_5_dom"/>
</dbReference>